<dbReference type="PANTHER" id="PTHR35564:SF4">
    <property type="entry name" value="CYTOPLASMIC PROTEIN"/>
    <property type="match status" value="1"/>
</dbReference>
<accession>A0A4Y4D1D2</accession>
<dbReference type="RefSeq" id="WP_141354657.1">
    <property type="nucleotide sequence ID" value="NZ_BJNV01000082.1"/>
</dbReference>
<evidence type="ECO:0000313" key="2">
    <source>
        <dbReference type="Proteomes" id="UP000318422"/>
    </source>
</evidence>
<dbReference type="OrthoDB" id="1523296at2"/>
<keyword evidence="2" id="KW-1185">Reference proteome</keyword>
<name>A0A4Y4D1D2_ZOORA</name>
<gene>
    <name evidence="1" type="ORF">ZRA01_34660</name>
</gene>
<evidence type="ECO:0000313" key="1">
    <source>
        <dbReference type="EMBL" id="GEC97393.1"/>
    </source>
</evidence>
<comment type="caution">
    <text evidence="1">The sequence shown here is derived from an EMBL/GenBank/DDBJ whole genome shotgun (WGS) entry which is preliminary data.</text>
</comment>
<protein>
    <recommendedName>
        <fullName evidence="3">Type VI secretion system protein ImpH</fullName>
    </recommendedName>
</protein>
<dbReference type="InterPro" id="IPR010732">
    <property type="entry name" value="T6SS_TssG-like"/>
</dbReference>
<dbReference type="AlphaFoldDB" id="A0A4Y4D1D2"/>
<evidence type="ECO:0008006" key="3">
    <source>
        <dbReference type="Google" id="ProtNLM"/>
    </source>
</evidence>
<dbReference type="PANTHER" id="PTHR35564">
    <property type="match status" value="1"/>
</dbReference>
<dbReference type="NCBIfam" id="TIGR03347">
    <property type="entry name" value="VI_chp_1"/>
    <property type="match status" value="1"/>
</dbReference>
<reference evidence="1 2" key="1">
    <citation type="submission" date="2019-06" db="EMBL/GenBank/DDBJ databases">
        <title>Whole genome shotgun sequence of Zoogloea ramigera NBRC 15342.</title>
        <authorList>
            <person name="Hosoyama A."/>
            <person name="Uohara A."/>
            <person name="Ohji S."/>
            <person name="Ichikawa N."/>
        </authorList>
    </citation>
    <scope>NUCLEOTIDE SEQUENCE [LARGE SCALE GENOMIC DNA]</scope>
    <source>
        <strain evidence="1 2">NBRC 15342</strain>
    </source>
</reference>
<sequence>MRTPTDPVGPELAALLATIAREPWAWDFHQALRRIECSAPAAPRFGTALRPAEEPLRLGQDVSLGFAPATLSGLKPGQAGRPPRLEVRFFGLFGPNGPLPLHLTEYAYGRQLQAGDPSFARFADIIHHRFLSLFHRAWAQAQPCASLDRPGDDSFGRYVGALAGIGLPGLRGRDALPDFAKLHHAGLLNRQVRNAEGLGQLVGGFFRVPVSVEQFVGHWMAVRPRDHARLGRAGNVLGRSALVGRRVWDRQHKFRLCLGPLDLAQYTQLLPGGRGIAQLQACVRNYAGLEYSWDARLVLHGQAVPPLRLGQGGRLGYTSWLGRRQGAAPATDLVLDVDRALRRAASAHPSETSR</sequence>
<dbReference type="Proteomes" id="UP000318422">
    <property type="component" value="Unassembled WGS sequence"/>
</dbReference>
<organism evidence="1 2">
    <name type="scientific">Zoogloea ramigera</name>
    <dbReference type="NCBI Taxonomy" id="350"/>
    <lineage>
        <taxon>Bacteria</taxon>
        <taxon>Pseudomonadati</taxon>
        <taxon>Pseudomonadota</taxon>
        <taxon>Betaproteobacteria</taxon>
        <taxon>Rhodocyclales</taxon>
        <taxon>Zoogloeaceae</taxon>
        <taxon>Zoogloea</taxon>
    </lineage>
</organism>
<proteinExistence type="predicted"/>
<dbReference type="EMBL" id="BJNV01000082">
    <property type="protein sequence ID" value="GEC97393.1"/>
    <property type="molecule type" value="Genomic_DNA"/>
</dbReference>
<dbReference type="Pfam" id="PF06996">
    <property type="entry name" value="T6SS_TssG"/>
    <property type="match status" value="1"/>
</dbReference>